<evidence type="ECO:0008006" key="4">
    <source>
        <dbReference type="Google" id="ProtNLM"/>
    </source>
</evidence>
<reference evidence="2 3" key="1">
    <citation type="submission" date="2018-05" db="EMBL/GenBank/DDBJ databases">
        <title>Genomic Encyclopedia of Archaeal and Bacterial Type Strains, Phase II (KMG-II): from individual species to whole genera.</title>
        <authorList>
            <person name="Goeker M."/>
        </authorList>
    </citation>
    <scope>NUCLEOTIDE SEQUENCE [LARGE SCALE GENOMIC DNA]</scope>
    <source>
        <strain evidence="2 3">DSM 22214</strain>
    </source>
</reference>
<feature type="transmembrane region" description="Helical" evidence="1">
    <location>
        <begin position="201"/>
        <end position="219"/>
    </location>
</feature>
<feature type="transmembrane region" description="Helical" evidence="1">
    <location>
        <begin position="258"/>
        <end position="282"/>
    </location>
</feature>
<dbReference type="EMBL" id="QGGO01000017">
    <property type="protein sequence ID" value="PWK23324.1"/>
    <property type="molecule type" value="Genomic_DNA"/>
</dbReference>
<gene>
    <name evidence="2" type="ORF">LV89_03141</name>
</gene>
<proteinExistence type="predicted"/>
<feature type="transmembrane region" description="Helical" evidence="1">
    <location>
        <begin position="161"/>
        <end position="194"/>
    </location>
</feature>
<feature type="transmembrane region" description="Helical" evidence="1">
    <location>
        <begin position="336"/>
        <end position="359"/>
    </location>
</feature>
<keyword evidence="1" id="KW-0812">Transmembrane</keyword>
<keyword evidence="1" id="KW-1133">Transmembrane helix</keyword>
<evidence type="ECO:0000256" key="1">
    <source>
        <dbReference type="SAM" id="Phobius"/>
    </source>
</evidence>
<dbReference type="RefSeq" id="WP_146199174.1">
    <property type="nucleotide sequence ID" value="NZ_QGGO01000017.1"/>
</dbReference>
<name>A0A316DYX9_9BACT</name>
<feature type="transmembrane region" description="Helical" evidence="1">
    <location>
        <begin position="311"/>
        <end position="330"/>
    </location>
</feature>
<accession>A0A316DYX9</accession>
<feature type="transmembrane region" description="Helical" evidence="1">
    <location>
        <begin position="88"/>
        <end position="107"/>
    </location>
</feature>
<keyword evidence="3" id="KW-1185">Reference proteome</keyword>
<keyword evidence="1" id="KW-0472">Membrane</keyword>
<feature type="transmembrane region" description="Helical" evidence="1">
    <location>
        <begin position="371"/>
        <end position="389"/>
    </location>
</feature>
<dbReference type="AlphaFoldDB" id="A0A316DYX9"/>
<feature type="transmembrane region" description="Helical" evidence="1">
    <location>
        <begin position="128"/>
        <end position="155"/>
    </location>
</feature>
<feature type="transmembrane region" description="Helical" evidence="1">
    <location>
        <begin position="7"/>
        <end position="26"/>
    </location>
</feature>
<dbReference type="OrthoDB" id="938262at2"/>
<evidence type="ECO:0000313" key="2">
    <source>
        <dbReference type="EMBL" id="PWK23324.1"/>
    </source>
</evidence>
<dbReference type="Proteomes" id="UP000245489">
    <property type="component" value="Unassembled WGS sequence"/>
</dbReference>
<protein>
    <recommendedName>
        <fullName evidence="4">Glucosyltransferase GtrII-like protein</fullName>
    </recommendedName>
</protein>
<evidence type="ECO:0000313" key="3">
    <source>
        <dbReference type="Proteomes" id="UP000245489"/>
    </source>
</evidence>
<comment type="caution">
    <text evidence="2">The sequence shown here is derived from an EMBL/GenBank/DDBJ whole genome shotgun (WGS) entry which is preliminary data.</text>
</comment>
<sequence>MKKTLTQIGIILPIFFFILMLFTYAVNVPWMDDTDAFPDFLGRFLEAKDWNERAWLLFKPNNEHRIVYAKLMNLLHYALTGTLNMRTLTIMSNITLFGILWLFWRVVKEQKIAPMYFLPVPFLLLQPQYYLTSLWTITGFQYQPVIFFGLLGVYLLSRNTLLTFFGAVLAVFFDSFTMSNGLFYWMVGLVILALQGRYKMLGVWAVFAVATFKLYFYRFDTEANDQGFQYFFKHPHESFFGFFTHLGGSLDFQTLSPILIRSITPTIAGFILIGICIWWIFLKVINTKEKFSIINFWEKLQLRFNTEPSNYIILGGLLFLVINALVIAILRPRFGYFVMIVGNYKVYPATMLVVVYLMLLTGWLKNIKNQTVFRVLLIGSILFNLASYIKFLPEIHERRKDLLVRAFNQEHNKIGFGPHVGSDFDQYVQSSLGRLIPKGIYQFPTNTVFKTSEKEILSNFADNQNLKVDVSTVNKEIFIANNDLPTGFGLNDGAYLILKSPTKTYLIYEKRFLYNFKDSGFFIKIPEKYLIPANYQVGVFWVKGNEHKIYKTDKTVEVNY</sequence>
<organism evidence="2 3">
    <name type="scientific">Arcicella aurantiaca</name>
    <dbReference type="NCBI Taxonomy" id="591202"/>
    <lineage>
        <taxon>Bacteria</taxon>
        <taxon>Pseudomonadati</taxon>
        <taxon>Bacteroidota</taxon>
        <taxon>Cytophagia</taxon>
        <taxon>Cytophagales</taxon>
        <taxon>Flectobacillaceae</taxon>
        <taxon>Arcicella</taxon>
    </lineage>
</organism>